<dbReference type="Pfam" id="PF00588">
    <property type="entry name" value="SpoU_methylase"/>
    <property type="match status" value="1"/>
</dbReference>
<keyword evidence="1 5" id="KW-0489">Methyltransferase</keyword>
<evidence type="ECO:0000259" key="4">
    <source>
        <dbReference type="Pfam" id="PF22655"/>
    </source>
</evidence>
<dbReference type="GO" id="GO:0008173">
    <property type="term" value="F:RNA methyltransferase activity"/>
    <property type="evidence" value="ECO:0007669"/>
    <property type="project" value="InterPro"/>
</dbReference>
<dbReference type="InterPro" id="IPR054578">
    <property type="entry name" value="SpoU_sub_bind-like_N"/>
</dbReference>
<comment type="caution">
    <text evidence="5">The sequence shown here is derived from an EMBL/GenBank/DDBJ whole genome shotgun (WGS) entry which is preliminary data.</text>
</comment>
<dbReference type="SUPFAM" id="SSF55315">
    <property type="entry name" value="L30e-like"/>
    <property type="match status" value="1"/>
</dbReference>
<feature type="domain" description="tRNA/rRNA methyltransferase SpoU type" evidence="3">
    <location>
        <begin position="114"/>
        <end position="239"/>
    </location>
</feature>
<evidence type="ECO:0000313" key="5">
    <source>
        <dbReference type="EMBL" id="NKY88404.1"/>
    </source>
</evidence>
<protein>
    <submittedName>
        <fullName evidence="5">RNA methyltransferase</fullName>
    </submittedName>
</protein>
<dbReference type="Gene3D" id="3.40.1280.10">
    <property type="match status" value="1"/>
</dbReference>
<accession>A0A7X6M173</accession>
<dbReference type="Gene3D" id="3.30.1330.30">
    <property type="match status" value="1"/>
</dbReference>
<dbReference type="GO" id="GO:0006396">
    <property type="term" value="P:RNA processing"/>
    <property type="evidence" value="ECO:0007669"/>
    <property type="project" value="InterPro"/>
</dbReference>
<evidence type="ECO:0000256" key="2">
    <source>
        <dbReference type="ARBA" id="ARBA00022679"/>
    </source>
</evidence>
<dbReference type="Proteomes" id="UP000523447">
    <property type="component" value="Unassembled WGS sequence"/>
</dbReference>
<dbReference type="PANTHER" id="PTHR43191:SF2">
    <property type="entry name" value="RRNA METHYLTRANSFERASE 3, MITOCHONDRIAL"/>
    <property type="match status" value="1"/>
</dbReference>
<dbReference type="SUPFAM" id="SSF75217">
    <property type="entry name" value="alpha/beta knot"/>
    <property type="match status" value="1"/>
</dbReference>
<evidence type="ECO:0000259" key="3">
    <source>
        <dbReference type="Pfam" id="PF00588"/>
    </source>
</evidence>
<dbReference type="Pfam" id="PF22655">
    <property type="entry name" value="SpoU_sub_bind_like"/>
    <property type="match status" value="1"/>
</dbReference>
<organism evidence="5 6">
    <name type="scientific">Nocardia veterana</name>
    <dbReference type="NCBI Taxonomy" id="132249"/>
    <lineage>
        <taxon>Bacteria</taxon>
        <taxon>Bacillati</taxon>
        <taxon>Actinomycetota</taxon>
        <taxon>Actinomycetes</taxon>
        <taxon>Mycobacteriales</taxon>
        <taxon>Nocardiaceae</taxon>
        <taxon>Nocardia</taxon>
    </lineage>
</organism>
<dbReference type="InterPro" id="IPR051259">
    <property type="entry name" value="rRNA_Methyltransferase"/>
</dbReference>
<keyword evidence="6" id="KW-1185">Reference proteome</keyword>
<gene>
    <name evidence="5" type="ORF">HGA07_22630</name>
</gene>
<dbReference type="RefSeq" id="WP_083893032.1">
    <property type="nucleotide sequence ID" value="NZ_CAWPHS010000022.1"/>
</dbReference>
<dbReference type="InterPro" id="IPR029064">
    <property type="entry name" value="Ribosomal_eL30-like_sf"/>
</dbReference>
<sequence>MTTRNASVGDWHAYLGNRARRHRDGRFLVHGREPIEAALAAGWPVEAVLYRLGTPLSPWAAALLDRGEVPRIGLVGATLDELAAPDTGTPEVVALARCRTRNWTDIHCDTDHPVVVVDRPASALRLGSIIRTAAAFDAAAVVISGSGADEYDPHCVRASAGALFALPVLRVPGPAAVTEFRSRRCAAGVPTRLIGVGAGEGDRAVDAHRFTDATIMVVADDGALDARWRDACDETVRIAAGARPATPCTVSVVLYEISRQRRVLGSDAVATRSANTAERVEDRHR</sequence>
<dbReference type="AlphaFoldDB" id="A0A7X6M173"/>
<keyword evidence="2 5" id="KW-0808">Transferase</keyword>
<reference evidence="5 6" key="1">
    <citation type="submission" date="2020-04" db="EMBL/GenBank/DDBJ databases">
        <title>MicrobeNet Type strains.</title>
        <authorList>
            <person name="Nicholson A.C."/>
        </authorList>
    </citation>
    <scope>NUCLEOTIDE SEQUENCE [LARGE SCALE GENOMIC DNA]</scope>
    <source>
        <strain evidence="5 6">DSM 44445</strain>
    </source>
</reference>
<dbReference type="GO" id="GO:0003723">
    <property type="term" value="F:RNA binding"/>
    <property type="evidence" value="ECO:0007669"/>
    <property type="project" value="InterPro"/>
</dbReference>
<dbReference type="GO" id="GO:0032259">
    <property type="term" value="P:methylation"/>
    <property type="evidence" value="ECO:0007669"/>
    <property type="project" value="UniProtKB-KW"/>
</dbReference>
<dbReference type="InterPro" id="IPR001537">
    <property type="entry name" value="SpoU_MeTrfase"/>
</dbReference>
<dbReference type="InterPro" id="IPR029028">
    <property type="entry name" value="Alpha/beta_knot_MTases"/>
</dbReference>
<evidence type="ECO:0000256" key="1">
    <source>
        <dbReference type="ARBA" id="ARBA00022603"/>
    </source>
</evidence>
<name>A0A7X6M173_9NOCA</name>
<dbReference type="InterPro" id="IPR029026">
    <property type="entry name" value="tRNA_m1G_MTases_N"/>
</dbReference>
<dbReference type="PANTHER" id="PTHR43191">
    <property type="entry name" value="RRNA METHYLTRANSFERASE 3"/>
    <property type="match status" value="1"/>
</dbReference>
<dbReference type="EMBL" id="JAAXPE010000029">
    <property type="protein sequence ID" value="NKY88404.1"/>
    <property type="molecule type" value="Genomic_DNA"/>
</dbReference>
<feature type="domain" description="SpoU L30e-like N-terminal" evidence="4">
    <location>
        <begin position="5"/>
        <end position="94"/>
    </location>
</feature>
<proteinExistence type="predicted"/>
<evidence type="ECO:0000313" key="6">
    <source>
        <dbReference type="Proteomes" id="UP000523447"/>
    </source>
</evidence>